<evidence type="ECO:0000256" key="7">
    <source>
        <dbReference type="RuleBase" id="RU361133"/>
    </source>
</evidence>
<dbReference type="PANTHER" id="PTHR10336">
    <property type="entry name" value="PHOSPHOINOSITIDE-SPECIFIC PHOSPHOLIPASE C FAMILY PROTEIN"/>
    <property type="match status" value="1"/>
</dbReference>
<feature type="compositionally biased region" description="Basic residues" evidence="8">
    <location>
        <begin position="152"/>
        <end position="169"/>
    </location>
</feature>
<evidence type="ECO:0000256" key="4">
    <source>
        <dbReference type="ARBA" id="ARBA00023098"/>
    </source>
</evidence>
<keyword evidence="12" id="KW-1185">Reference proteome</keyword>
<dbReference type="AlphaFoldDB" id="A0AAV9N644"/>
<keyword evidence="5" id="KW-0807">Transducer</keyword>
<feature type="compositionally biased region" description="Basic and acidic residues" evidence="8">
    <location>
        <begin position="548"/>
        <end position="558"/>
    </location>
</feature>
<dbReference type="GO" id="GO:0048015">
    <property type="term" value="P:phosphatidylinositol-mediated signaling"/>
    <property type="evidence" value="ECO:0007669"/>
    <property type="project" value="TreeGrafter"/>
</dbReference>
<evidence type="ECO:0000256" key="1">
    <source>
        <dbReference type="ARBA" id="ARBA00001195"/>
    </source>
</evidence>
<dbReference type="PROSITE" id="PS50004">
    <property type="entry name" value="C2"/>
    <property type="match status" value="1"/>
</dbReference>
<evidence type="ECO:0000256" key="6">
    <source>
        <dbReference type="ARBA" id="ARBA00059664"/>
    </source>
</evidence>
<keyword evidence="2 7" id="KW-0378">Hydrolase</keyword>
<dbReference type="PROSITE" id="PS50007">
    <property type="entry name" value="PIPLC_X_DOMAIN"/>
    <property type="match status" value="1"/>
</dbReference>
<sequence>MASNKATEHQLPIRAAGGGQPSEKAASFSLTPFSEATLGHLLSAYKALPAQQRAQDGHQFSDESSFLSYMASPESAAMSDSVPNDLSYPLSSYYISSSHNTYLSGHQLYGDASVEAYTNVLKRGCRCLEIDVWDGSDSDTSSSDEDEERSKSSRWGKVKAKASRMRSRSRSGSMRSSGPPKAQSDAQGGTSQSYTEHHILSRHSSIASTTKSAYLSPHPSPNISSKCEPRVLHGYTLTQPITFRAVCHAIKDSAFVSTDLPLIVSLEVHASPAQQEMMVQIMKESWSSLLVNLSAESQTATLPSPESLRRRILIKVKAVPVPDESSAHIEHVKSNTTDGSQEDGASSSPEKKVKKLLTALSDLGVYTRAYTFKTFSQPEAKIPTHVFSLSESKVHDMHPDPSSGPALFEHNKSYLMRVFPKGTRIGSSNVDPTFHWRQGAQMVALNWQKLDKGMMLNEGMFAGCGGWVLKPEGYRTRRQGEVISEMRGDPKSASLSKKCALDLEISLLAAQNLPLPIDKDVSHASKLKPYIKLHLHVDTHGPPGQGHTKPETDAHSGEEIDEKFYERKSATYRTSNPDFGGERVTWKQIPDVMDELSFIRLKIKDDRSIGKDNLLAWACIRLDRLKPGYRFIHLLDAAGLPSSGALLVRVTKQVS</sequence>
<dbReference type="Pfam" id="PF00168">
    <property type="entry name" value="C2"/>
    <property type="match status" value="1"/>
</dbReference>
<protein>
    <recommendedName>
        <fullName evidence="7">Phosphoinositide phospholipase C</fullName>
        <ecNumber evidence="7">3.1.4.11</ecNumber>
    </recommendedName>
</protein>
<dbReference type="InterPro" id="IPR000909">
    <property type="entry name" value="PLipase_C_PInositol-sp_X_dom"/>
</dbReference>
<dbReference type="Gene3D" id="3.20.20.190">
    <property type="entry name" value="Phosphatidylinositol (PI) phosphodiesterase"/>
    <property type="match status" value="1"/>
</dbReference>
<dbReference type="SUPFAM" id="SSF51695">
    <property type="entry name" value="PLC-like phosphodiesterases"/>
    <property type="match status" value="1"/>
</dbReference>
<gene>
    <name evidence="11" type="ORF">LTR84_003643</name>
</gene>
<dbReference type="EMBL" id="JAVRRD010000017">
    <property type="protein sequence ID" value="KAK5050362.1"/>
    <property type="molecule type" value="Genomic_DNA"/>
</dbReference>
<evidence type="ECO:0000256" key="2">
    <source>
        <dbReference type="ARBA" id="ARBA00022801"/>
    </source>
</evidence>
<evidence type="ECO:0000256" key="8">
    <source>
        <dbReference type="SAM" id="MobiDB-lite"/>
    </source>
</evidence>
<evidence type="ECO:0000313" key="12">
    <source>
        <dbReference type="Proteomes" id="UP001358417"/>
    </source>
</evidence>
<dbReference type="Gene3D" id="2.60.40.150">
    <property type="entry name" value="C2 domain"/>
    <property type="match status" value="1"/>
</dbReference>
<dbReference type="GO" id="GO:0016042">
    <property type="term" value="P:lipid catabolic process"/>
    <property type="evidence" value="ECO:0007669"/>
    <property type="project" value="UniProtKB-KW"/>
</dbReference>
<feature type="compositionally biased region" description="Acidic residues" evidence="8">
    <location>
        <begin position="135"/>
        <end position="147"/>
    </location>
</feature>
<dbReference type="Pfam" id="PF00387">
    <property type="entry name" value="PI-PLC-Y"/>
    <property type="match status" value="1"/>
</dbReference>
<feature type="compositionally biased region" description="Polar residues" evidence="8">
    <location>
        <begin position="184"/>
        <end position="194"/>
    </location>
</feature>
<dbReference type="FunFam" id="3.20.20.190:FF:000060">
    <property type="entry name" value="Phosphoinositide phospholipase C"/>
    <property type="match status" value="1"/>
</dbReference>
<accession>A0AAV9N644</accession>
<evidence type="ECO:0000256" key="5">
    <source>
        <dbReference type="ARBA" id="ARBA00023224"/>
    </source>
</evidence>
<dbReference type="CDD" id="cd00275">
    <property type="entry name" value="C2_PLC_like"/>
    <property type="match status" value="1"/>
</dbReference>
<dbReference type="PROSITE" id="PS50008">
    <property type="entry name" value="PIPLC_Y_DOMAIN"/>
    <property type="match status" value="1"/>
</dbReference>
<feature type="domain" description="C2" evidence="9">
    <location>
        <begin position="478"/>
        <end position="636"/>
    </location>
</feature>
<dbReference type="InterPro" id="IPR017946">
    <property type="entry name" value="PLC-like_Pdiesterase_TIM-brl"/>
</dbReference>
<keyword evidence="3 7" id="KW-0442">Lipid degradation</keyword>
<proteinExistence type="predicted"/>
<dbReference type="GO" id="GO:0051209">
    <property type="term" value="P:release of sequestered calcium ion into cytosol"/>
    <property type="evidence" value="ECO:0007669"/>
    <property type="project" value="TreeGrafter"/>
</dbReference>
<comment type="function">
    <text evidence="6">The production of the second messenger molecules diacylglycerol (DAG) and inositol 1,4,5-trisphosphate (IP3) is mediated by activated phosphatidylinositol-specific phospholipase C enzymes.</text>
</comment>
<name>A0AAV9N644_9EURO</name>
<evidence type="ECO:0000256" key="3">
    <source>
        <dbReference type="ARBA" id="ARBA00022963"/>
    </source>
</evidence>
<dbReference type="GeneID" id="89971826"/>
<dbReference type="PRINTS" id="PR00390">
    <property type="entry name" value="PHPHLIPASEC"/>
</dbReference>
<dbReference type="PANTHER" id="PTHR10336:SF82">
    <property type="entry name" value="PHOSPHOINOSITIDE PHOSPHOLIPASE C"/>
    <property type="match status" value="1"/>
</dbReference>
<dbReference type="SMART" id="SM00148">
    <property type="entry name" value="PLCXc"/>
    <property type="match status" value="1"/>
</dbReference>
<dbReference type="InterPro" id="IPR035892">
    <property type="entry name" value="C2_domain_sf"/>
</dbReference>
<keyword evidence="4 7" id="KW-0443">Lipid metabolism</keyword>
<comment type="caution">
    <text evidence="11">The sequence shown here is derived from an EMBL/GenBank/DDBJ whole genome shotgun (WGS) entry which is preliminary data.</text>
</comment>
<evidence type="ECO:0000259" key="10">
    <source>
        <dbReference type="PROSITE" id="PS50008"/>
    </source>
</evidence>
<feature type="compositionally biased region" description="Polar residues" evidence="8">
    <location>
        <begin position="334"/>
        <end position="348"/>
    </location>
</feature>
<feature type="region of interest" description="Disordered" evidence="8">
    <location>
        <begin position="135"/>
        <end position="194"/>
    </location>
</feature>
<feature type="region of interest" description="Disordered" evidence="8">
    <location>
        <begin position="1"/>
        <end position="24"/>
    </location>
</feature>
<feature type="region of interest" description="Disordered" evidence="8">
    <location>
        <begin position="539"/>
        <end position="558"/>
    </location>
</feature>
<feature type="region of interest" description="Disordered" evidence="8">
    <location>
        <begin position="325"/>
        <end position="351"/>
    </location>
</feature>
<dbReference type="SMART" id="SM00149">
    <property type="entry name" value="PLCYc"/>
    <property type="match status" value="1"/>
</dbReference>
<dbReference type="InterPro" id="IPR001192">
    <property type="entry name" value="PI-PLC_fam"/>
</dbReference>
<dbReference type="CDD" id="cd08598">
    <property type="entry name" value="PI-PLC1c_yeast"/>
    <property type="match status" value="1"/>
</dbReference>
<dbReference type="Proteomes" id="UP001358417">
    <property type="component" value="Unassembled WGS sequence"/>
</dbReference>
<dbReference type="InterPro" id="IPR001711">
    <property type="entry name" value="PLipase_C_Pinositol-sp_Y"/>
</dbReference>
<dbReference type="RefSeq" id="XP_064704948.1">
    <property type="nucleotide sequence ID" value="XM_064847227.1"/>
</dbReference>
<dbReference type="Pfam" id="PF00388">
    <property type="entry name" value="PI-PLC-X"/>
    <property type="match status" value="1"/>
</dbReference>
<dbReference type="SUPFAM" id="SSF49562">
    <property type="entry name" value="C2 domain (Calcium/lipid-binding domain, CaLB)"/>
    <property type="match status" value="1"/>
</dbReference>
<feature type="domain" description="PI-PLC Y-box" evidence="10">
    <location>
        <begin position="360"/>
        <end position="475"/>
    </location>
</feature>
<evidence type="ECO:0000259" key="9">
    <source>
        <dbReference type="PROSITE" id="PS50004"/>
    </source>
</evidence>
<dbReference type="EC" id="3.1.4.11" evidence="7"/>
<dbReference type="FunFam" id="3.20.20.190:FF:000039">
    <property type="entry name" value="Phosphoinositide phospholipase C"/>
    <property type="match status" value="1"/>
</dbReference>
<evidence type="ECO:0000313" key="11">
    <source>
        <dbReference type="EMBL" id="KAK5050362.1"/>
    </source>
</evidence>
<organism evidence="11 12">
    <name type="scientific">Exophiala bonariae</name>
    <dbReference type="NCBI Taxonomy" id="1690606"/>
    <lineage>
        <taxon>Eukaryota</taxon>
        <taxon>Fungi</taxon>
        <taxon>Dikarya</taxon>
        <taxon>Ascomycota</taxon>
        <taxon>Pezizomycotina</taxon>
        <taxon>Eurotiomycetes</taxon>
        <taxon>Chaetothyriomycetidae</taxon>
        <taxon>Chaetothyriales</taxon>
        <taxon>Herpotrichiellaceae</taxon>
        <taxon>Exophiala</taxon>
    </lineage>
</organism>
<comment type="catalytic activity">
    <reaction evidence="1 7">
        <text>a 1,2-diacyl-sn-glycero-3-phospho-(1D-myo-inositol-4,5-bisphosphate) + H2O = 1D-myo-inositol 1,4,5-trisphosphate + a 1,2-diacyl-sn-glycerol + H(+)</text>
        <dbReference type="Rhea" id="RHEA:33179"/>
        <dbReference type="ChEBI" id="CHEBI:15377"/>
        <dbReference type="ChEBI" id="CHEBI:15378"/>
        <dbReference type="ChEBI" id="CHEBI:17815"/>
        <dbReference type="ChEBI" id="CHEBI:58456"/>
        <dbReference type="ChEBI" id="CHEBI:203600"/>
        <dbReference type="EC" id="3.1.4.11"/>
    </reaction>
</comment>
<dbReference type="GO" id="GO:0004435">
    <property type="term" value="F:phosphatidylinositol-4,5-bisphosphate phospholipase C activity"/>
    <property type="evidence" value="ECO:0007669"/>
    <property type="project" value="UniProtKB-EC"/>
</dbReference>
<reference evidence="11 12" key="1">
    <citation type="submission" date="2023-08" db="EMBL/GenBank/DDBJ databases">
        <title>Black Yeasts Isolated from many extreme environments.</title>
        <authorList>
            <person name="Coleine C."/>
            <person name="Stajich J.E."/>
            <person name="Selbmann L."/>
        </authorList>
    </citation>
    <scope>NUCLEOTIDE SEQUENCE [LARGE SCALE GENOMIC DNA]</scope>
    <source>
        <strain evidence="11 12">CCFEE 5792</strain>
    </source>
</reference>
<dbReference type="InterPro" id="IPR000008">
    <property type="entry name" value="C2_dom"/>
</dbReference>